<comment type="caution">
    <text evidence="2">The sequence shown here is derived from an EMBL/GenBank/DDBJ whole genome shotgun (WGS) entry which is preliminary data.</text>
</comment>
<dbReference type="PANTHER" id="PTHR28013:SF4">
    <property type="entry name" value="MARVEL DOMAIN-CONTAINING PROTEIN"/>
    <property type="match status" value="1"/>
</dbReference>
<dbReference type="GO" id="GO:0005886">
    <property type="term" value="C:plasma membrane"/>
    <property type="evidence" value="ECO:0007669"/>
    <property type="project" value="TreeGrafter"/>
</dbReference>
<sequence length="205" mass="23001">MAYRTRQSPLSLTLAATAVFIATLFFWLSAFSTPFIKHIHYIHTRENDVRWGNFGWCADGPLTGIGGRECYRHVGYEFGRWIPHEHAVGALILVALTAGFGTFAFFSLLHSASDLRSGACSFFLTLFTTLLATISFLLVVIVFGLAHHRFNQDTLRPHYGAAFVLVIIGWLLYLAAIPLVVIGWFTERRYRNTTTTTHTTTAVRA</sequence>
<feature type="transmembrane region" description="Helical" evidence="1">
    <location>
        <begin position="87"/>
        <end position="109"/>
    </location>
</feature>
<accession>A0AAW0Z4K3</accession>
<proteinExistence type="predicted"/>
<dbReference type="GO" id="GO:0035838">
    <property type="term" value="C:growing cell tip"/>
    <property type="evidence" value="ECO:0007669"/>
    <property type="project" value="TreeGrafter"/>
</dbReference>
<evidence type="ECO:0000313" key="3">
    <source>
        <dbReference type="Proteomes" id="UP001388673"/>
    </source>
</evidence>
<feature type="transmembrane region" description="Helical" evidence="1">
    <location>
        <begin position="158"/>
        <end position="185"/>
    </location>
</feature>
<keyword evidence="1" id="KW-1133">Transmembrane helix</keyword>
<organism evidence="2 3">
    <name type="scientific">Kwoniella newhampshirensis</name>
    <dbReference type="NCBI Taxonomy" id="1651941"/>
    <lineage>
        <taxon>Eukaryota</taxon>
        <taxon>Fungi</taxon>
        <taxon>Dikarya</taxon>
        <taxon>Basidiomycota</taxon>
        <taxon>Agaricomycotina</taxon>
        <taxon>Tremellomycetes</taxon>
        <taxon>Tremellales</taxon>
        <taxon>Cryptococcaceae</taxon>
        <taxon>Kwoniella</taxon>
    </lineage>
</organism>
<evidence type="ECO:0000256" key="1">
    <source>
        <dbReference type="SAM" id="Phobius"/>
    </source>
</evidence>
<dbReference type="AlphaFoldDB" id="A0AAW0Z4K3"/>
<keyword evidence="1" id="KW-0472">Membrane</keyword>
<dbReference type="PANTHER" id="PTHR28013">
    <property type="entry name" value="PROTEIN DCV1-RELATED"/>
    <property type="match status" value="1"/>
</dbReference>
<dbReference type="GO" id="GO:0032153">
    <property type="term" value="C:cell division site"/>
    <property type="evidence" value="ECO:0007669"/>
    <property type="project" value="TreeGrafter"/>
</dbReference>
<name>A0AAW0Z4K3_9TREE</name>
<feature type="transmembrane region" description="Helical" evidence="1">
    <location>
        <begin position="121"/>
        <end position="146"/>
    </location>
</feature>
<dbReference type="GeneID" id="92178306"/>
<evidence type="ECO:0008006" key="4">
    <source>
        <dbReference type="Google" id="ProtNLM"/>
    </source>
</evidence>
<dbReference type="InterPro" id="IPR051380">
    <property type="entry name" value="pH-response_reg_palI/RIM9"/>
</dbReference>
<dbReference type="KEGG" id="kne:92178306"/>
<dbReference type="Proteomes" id="UP001388673">
    <property type="component" value="Unassembled WGS sequence"/>
</dbReference>
<dbReference type="RefSeq" id="XP_066805378.1">
    <property type="nucleotide sequence ID" value="XM_066944177.1"/>
</dbReference>
<evidence type="ECO:0000313" key="2">
    <source>
        <dbReference type="EMBL" id="KAK8865899.1"/>
    </source>
</evidence>
<protein>
    <recommendedName>
        <fullName evidence="4">Pali-domain-containing protein</fullName>
    </recommendedName>
</protein>
<gene>
    <name evidence="2" type="ORF">IAR55_001047</name>
</gene>
<keyword evidence="3" id="KW-1185">Reference proteome</keyword>
<keyword evidence="1" id="KW-0812">Transmembrane</keyword>
<dbReference type="EMBL" id="JBCAWK010000002">
    <property type="protein sequence ID" value="KAK8865899.1"/>
    <property type="molecule type" value="Genomic_DNA"/>
</dbReference>
<reference evidence="2 3" key="1">
    <citation type="journal article" date="2024" name="bioRxiv">
        <title>Comparative genomics of Cryptococcus and Kwoniella reveals pathogenesis evolution and contrasting karyotype dynamics via intercentromeric recombination or chromosome fusion.</title>
        <authorList>
            <person name="Coelho M.A."/>
            <person name="David-Palma M."/>
            <person name="Shea T."/>
            <person name="Bowers K."/>
            <person name="McGinley-Smith S."/>
            <person name="Mohammad A.W."/>
            <person name="Gnirke A."/>
            <person name="Yurkov A.M."/>
            <person name="Nowrousian M."/>
            <person name="Sun S."/>
            <person name="Cuomo C.A."/>
            <person name="Heitman J."/>
        </authorList>
    </citation>
    <scope>NUCLEOTIDE SEQUENCE [LARGE SCALE GENOMIC DNA]</scope>
    <source>
        <strain evidence="2 3">CBS 13917</strain>
    </source>
</reference>